<evidence type="ECO:0000313" key="2">
    <source>
        <dbReference type="Proteomes" id="UP001597417"/>
    </source>
</evidence>
<organism evidence="1 2">
    <name type="scientific">Amycolatopsis pigmentata</name>
    <dbReference type="NCBI Taxonomy" id="450801"/>
    <lineage>
        <taxon>Bacteria</taxon>
        <taxon>Bacillati</taxon>
        <taxon>Actinomycetota</taxon>
        <taxon>Actinomycetes</taxon>
        <taxon>Pseudonocardiales</taxon>
        <taxon>Pseudonocardiaceae</taxon>
        <taxon>Amycolatopsis</taxon>
    </lineage>
</organism>
<sequence length="111" mass="12774">MLRAHRPPATLPQVIDTPRGRAITFQLWNWHDDGERYDLELFQLVPHDGTWSTHVYRATYWALTQNQITAVATGVGFRETVWHPPEGTGFFQPVLTARLPDDDGEKPLSHR</sequence>
<dbReference type="EMBL" id="JBHUKR010000004">
    <property type="protein sequence ID" value="MFD2415846.1"/>
    <property type="molecule type" value="Genomic_DNA"/>
</dbReference>
<keyword evidence="2" id="KW-1185">Reference proteome</keyword>
<accession>A0ABW5FLT1</accession>
<protein>
    <submittedName>
        <fullName evidence="1">Uncharacterized protein</fullName>
    </submittedName>
</protein>
<dbReference type="RefSeq" id="WP_378262020.1">
    <property type="nucleotide sequence ID" value="NZ_JBHUKR010000004.1"/>
</dbReference>
<comment type="caution">
    <text evidence="1">The sequence shown here is derived from an EMBL/GenBank/DDBJ whole genome shotgun (WGS) entry which is preliminary data.</text>
</comment>
<evidence type="ECO:0000313" key="1">
    <source>
        <dbReference type="EMBL" id="MFD2415846.1"/>
    </source>
</evidence>
<dbReference type="Proteomes" id="UP001597417">
    <property type="component" value="Unassembled WGS sequence"/>
</dbReference>
<reference evidence="2" key="1">
    <citation type="journal article" date="2019" name="Int. J. Syst. Evol. Microbiol.">
        <title>The Global Catalogue of Microorganisms (GCM) 10K type strain sequencing project: providing services to taxonomists for standard genome sequencing and annotation.</title>
        <authorList>
            <consortium name="The Broad Institute Genomics Platform"/>
            <consortium name="The Broad Institute Genome Sequencing Center for Infectious Disease"/>
            <person name="Wu L."/>
            <person name="Ma J."/>
        </authorList>
    </citation>
    <scope>NUCLEOTIDE SEQUENCE [LARGE SCALE GENOMIC DNA]</scope>
    <source>
        <strain evidence="2">CGMCC 4.7645</strain>
    </source>
</reference>
<proteinExistence type="predicted"/>
<name>A0ABW5FLT1_9PSEU</name>
<gene>
    <name evidence="1" type="ORF">ACFSXZ_05845</name>
</gene>